<accession>A0A1G4RGB0</accession>
<dbReference type="PROSITE" id="PS00018">
    <property type="entry name" value="EF_HAND_1"/>
    <property type="match status" value="2"/>
</dbReference>
<dbReference type="RefSeq" id="WP_090646749.1">
    <property type="nucleotide sequence ID" value="NZ_CBCRYE010000004.1"/>
</dbReference>
<name>A0A1G4RGB0_9CAUL</name>
<feature type="chain" id="PRO_5011700463" evidence="2">
    <location>
        <begin position="24"/>
        <end position="229"/>
    </location>
</feature>
<dbReference type="InterPro" id="IPR018247">
    <property type="entry name" value="EF_Hand_1_Ca_BS"/>
</dbReference>
<dbReference type="SUPFAM" id="SSF47473">
    <property type="entry name" value="EF-hand"/>
    <property type="match status" value="1"/>
</dbReference>
<keyword evidence="2" id="KW-0732">Signal</keyword>
<dbReference type="SMART" id="SM00054">
    <property type="entry name" value="EFh"/>
    <property type="match status" value="2"/>
</dbReference>
<sequence>MRPYRFLFTLLIAGAGLGTAANAQDYVGAGMSLNVFFSPSGQPFRAAPGQPYPVMAWFAQADTDKDGKISHDEFVNDATTFFNKLDTNHDGYINSPENSAYENDVAPEITRIDPRIKQPKNYVAQADDSGENSDPTAGRYQKQIVGASQYGMIDEPQPIRAADSNLDFRVRTDEWLNATNQRFSILDSNQDGFITPEELLKTPAQFASEAPAPGGKKGKGDKKKRFMGN</sequence>
<evidence type="ECO:0000259" key="3">
    <source>
        <dbReference type="PROSITE" id="PS50222"/>
    </source>
</evidence>
<dbReference type="OrthoDB" id="7365540at2"/>
<reference evidence="5" key="1">
    <citation type="submission" date="2016-10" db="EMBL/GenBank/DDBJ databases">
        <authorList>
            <person name="Varghese N."/>
            <person name="Submissions S."/>
        </authorList>
    </citation>
    <scope>NUCLEOTIDE SEQUENCE [LARGE SCALE GENOMIC DNA]</scope>
    <source>
        <strain evidence="5">CGMCC 1.3431</strain>
    </source>
</reference>
<dbReference type="InterPro" id="IPR011992">
    <property type="entry name" value="EF-hand-dom_pair"/>
</dbReference>
<evidence type="ECO:0000256" key="2">
    <source>
        <dbReference type="SAM" id="SignalP"/>
    </source>
</evidence>
<dbReference type="GO" id="GO:0005509">
    <property type="term" value="F:calcium ion binding"/>
    <property type="evidence" value="ECO:0007669"/>
    <property type="project" value="InterPro"/>
</dbReference>
<dbReference type="Gene3D" id="1.10.238.10">
    <property type="entry name" value="EF-hand"/>
    <property type="match status" value="2"/>
</dbReference>
<evidence type="ECO:0000313" key="4">
    <source>
        <dbReference type="EMBL" id="SCW55229.1"/>
    </source>
</evidence>
<dbReference type="InterPro" id="IPR002048">
    <property type="entry name" value="EF_hand_dom"/>
</dbReference>
<protein>
    <submittedName>
        <fullName evidence="4">EF-hand domain pair</fullName>
    </submittedName>
</protein>
<proteinExistence type="predicted"/>
<dbReference type="EMBL" id="FMTS01000002">
    <property type="protein sequence ID" value="SCW55229.1"/>
    <property type="molecule type" value="Genomic_DNA"/>
</dbReference>
<dbReference type="AlphaFoldDB" id="A0A1G4RGB0"/>
<gene>
    <name evidence="4" type="ORF">SAMN02927928_1841</name>
</gene>
<organism evidence="4 5">
    <name type="scientific">Asticcacaulis taihuensis</name>
    <dbReference type="NCBI Taxonomy" id="260084"/>
    <lineage>
        <taxon>Bacteria</taxon>
        <taxon>Pseudomonadati</taxon>
        <taxon>Pseudomonadota</taxon>
        <taxon>Alphaproteobacteria</taxon>
        <taxon>Caulobacterales</taxon>
        <taxon>Caulobacteraceae</taxon>
        <taxon>Asticcacaulis</taxon>
    </lineage>
</organism>
<feature type="region of interest" description="Disordered" evidence="1">
    <location>
        <begin position="205"/>
        <end position="229"/>
    </location>
</feature>
<evidence type="ECO:0000313" key="5">
    <source>
        <dbReference type="Proteomes" id="UP000199150"/>
    </source>
</evidence>
<evidence type="ECO:0000256" key="1">
    <source>
        <dbReference type="SAM" id="MobiDB-lite"/>
    </source>
</evidence>
<dbReference type="Proteomes" id="UP000199150">
    <property type="component" value="Unassembled WGS sequence"/>
</dbReference>
<feature type="signal peptide" evidence="2">
    <location>
        <begin position="1"/>
        <end position="23"/>
    </location>
</feature>
<feature type="compositionally biased region" description="Basic residues" evidence="1">
    <location>
        <begin position="216"/>
        <end position="229"/>
    </location>
</feature>
<dbReference type="PROSITE" id="PS50222">
    <property type="entry name" value="EF_HAND_2"/>
    <property type="match status" value="2"/>
</dbReference>
<dbReference type="Pfam" id="PF13202">
    <property type="entry name" value="EF-hand_5"/>
    <property type="match status" value="3"/>
</dbReference>
<keyword evidence="5" id="KW-1185">Reference proteome</keyword>
<feature type="domain" description="EF-hand" evidence="3">
    <location>
        <begin position="54"/>
        <end position="84"/>
    </location>
</feature>
<feature type="domain" description="EF-hand" evidence="3">
    <location>
        <begin position="174"/>
        <end position="209"/>
    </location>
</feature>